<evidence type="ECO:0000256" key="3">
    <source>
        <dbReference type="ARBA" id="ARBA00021096"/>
    </source>
</evidence>
<protein>
    <recommendedName>
        <fullName evidence="3 16">NADH-ubiquinone oxidoreductase chain 5</fullName>
        <ecNumber evidence="2 16">7.1.1.2</ecNumber>
    </recommendedName>
</protein>
<keyword evidence="14 16" id="KW-0472">Membrane</keyword>
<comment type="catalytic activity">
    <reaction evidence="15 16">
        <text>a ubiquinone + NADH + 5 H(+)(in) = a ubiquinol + NAD(+) + 4 H(+)(out)</text>
        <dbReference type="Rhea" id="RHEA:29091"/>
        <dbReference type="Rhea" id="RHEA-COMP:9565"/>
        <dbReference type="Rhea" id="RHEA-COMP:9566"/>
        <dbReference type="ChEBI" id="CHEBI:15378"/>
        <dbReference type="ChEBI" id="CHEBI:16389"/>
        <dbReference type="ChEBI" id="CHEBI:17976"/>
        <dbReference type="ChEBI" id="CHEBI:57540"/>
        <dbReference type="ChEBI" id="CHEBI:57945"/>
        <dbReference type="EC" id="7.1.1.2"/>
    </reaction>
</comment>
<evidence type="ECO:0000256" key="10">
    <source>
        <dbReference type="ARBA" id="ARBA00022989"/>
    </source>
</evidence>
<organism evidence="20">
    <name type="scientific">Georissa bangueyensis</name>
    <dbReference type="NCBI Taxonomy" id="1882664"/>
    <lineage>
        <taxon>Eukaryota</taxon>
        <taxon>Metazoa</taxon>
        <taxon>Spiralia</taxon>
        <taxon>Lophotrochozoa</taxon>
        <taxon>Mollusca</taxon>
        <taxon>Gastropoda</taxon>
        <taxon>Neritimorpha</taxon>
        <taxon>Cycloneritida</taxon>
        <taxon>Hydrocenoidea</taxon>
        <taxon>Hydrocenidae</taxon>
        <taxon>Georissa</taxon>
    </lineage>
</organism>
<evidence type="ECO:0000256" key="12">
    <source>
        <dbReference type="ARBA" id="ARBA00023075"/>
    </source>
</evidence>
<feature type="transmembrane region" description="Helical" evidence="16">
    <location>
        <begin position="374"/>
        <end position="396"/>
    </location>
</feature>
<feature type="transmembrane region" description="Helical" evidence="16">
    <location>
        <begin position="60"/>
        <end position="77"/>
    </location>
</feature>
<keyword evidence="6 16" id="KW-0812">Transmembrane</keyword>
<dbReference type="PRINTS" id="PR01434">
    <property type="entry name" value="NADHDHGNASE5"/>
</dbReference>
<feature type="transmembrane region" description="Helical" evidence="16">
    <location>
        <begin position="213"/>
        <end position="232"/>
    </location>
</feature>
<feature type="transmembrane region" description="Helical" evidence="16">
    <location>
        <begin position="151"/>
        <end position="172"/>
    </location>
</feature>
<dbReference type="GO" id="GO:0005743">
    <property type="term" value="C:mitochondrial inner membrane"/>
    <property type="evidence" value="ECO:0007669"/>
    <property type="project" value="UniProtKB-SubCell"/>
</dbReference>
<comment type="similarity">
    <text evidence="16">Belongs to the complex I subunit 5 family.</text>
</comment>
<dbReference type="AlphaFoldDB" id="A0A1B2G3C0"/>
<dbReference type="Pfam" id="PF00361">
    <property type="entry name" value="Proton_antipo_M"/>
    <property type="match status" value="1"/>
</dbReference>
<dbReference type="PANTHER" id="PTHR42829">
    <property type="entry name" value="NADH-UBIQUINONE OXIDOREDUCTASE CHAIN 5"/>
    <property type="match status" value="1"/>
</dbReference>
<feature type="transmembrane region" description="Helical" evidence="16">
    <location>
        <begin position="548"/>
        <end position="566"/>
    </location>
</feature>
<dbReference type="GO" id="GO:0015990">
    <property type="term" value="P:electron transport coupled proton transport"/>
    <property type="evidence" value="ECO:0007669"/>
    <property type="project" value="TreeGrafter"/>
</dbReference>
<evidence type="ECO:0000313" key="20">
    <source>
        <dbReference type="EMBL" id="ANZ03393.1"/>
    </source>
</evidence>
<feature type="transmembrane region" description="Helical" evidence="16">
    <location>
        <begin position="89"/>
        <end position="107"/>
    </location>
</feature>
<dbReference type="InterPro" id="IPR001516">
    <property type="entry name" value="Proton_antipo_N"/>
</dbReference>
<sequence>MTPKLSSIISITLFLFASIMFILWIYLIMIDKPMFFEWEILSMSSYSILVPFLLDSISTSFSMVVCFISACVMMFSTSYMKNDPFHSRFIFLVLFFILSMNILVFIPNMISMLLGWDGLGITSFTLVIYYQNMKSLSAGMTTALVNRIGDVLLLLSIMIAANQMNWNLTIFWENKFSNILILSFLVAAMTKSAQMPFSAWLPAAMAAPTPVSALVHSSTLVTAGIFILIRFYNFLSTWQFFNHFTLYCGTMTLLMAGISANYEFDMKKIIALSTLSQLGVMMLSLSIGTWALTLFHLYTHALFKALLFLCAGNIIHNSTNNQDLRLFGALHTQNPLTTSCLTTATLALCGTPFLSGFYSKDLILEICLSSLSSLTMLIITLFATGLTASYSARLALSTIYQEPMNHPMTSRTDEDWAITSPMMMLSFSAITSGAYMQTMTLNFQTLVILPLITKLMILTILMTSFWLSFNIWSNQKTPTPPTVFTTFNSTMWFLASITTQPNIYKIFFFSKTLTKSIDQGWMEVLGGQGAILTTSKLMKMNNTTQKNNLPLMMITSLLTMIMISIMQ</sequence>
<feature type="transmembrane region" description="Helical" evidence="16">
    <location>
        <begin position="113"/>
        <end position="130"/>
    </location>
</feature>
<comment type="subcellular location">
    <subcellularLocation>
        <location evidence="1">Mitochondrion inner membrane</location>
        <topology evidence="1">Multi-pass membrane protein</topology>
    </subcellularLocation>
</comment>
<dbReference type="Pfam" id="PF06455">
    <property type="entry name" value="NADH5_C"/>
    <property type="match status" value="1"/>
</dbReference>
<feature type="domain" description="NADH dehydrogenase subunit 5 C-terminal" evidence="19">
    <location>
        <begin position="390"/>
        <end position="566"/>
    </location>
</feature>
<dbReference type="InterPro" id="IPR010934">
    <property type="entry name" value="NADH_DH_su5_C"/>
</dbReference>
<feature type="transmembrane region" description="Helical" evidence="16">
    <location>
        <begin position="297"/>
        <end position="315"/>
    </location>
</feature>
<dbReference type="EC" id="7.1.1.2" evidence="2 16"/>
<evidence type="ECO:0000259" key="17">
    <source>
        <dbReference type="Pfam" id="PF00361"/>
    </source>
</evidence>
<keyword evidence="11 16" id="KW-0520">NAD</keyword>
<evidence type="ECO:0000256" key="2">
    <source>
        <dbReference type="ARBA" id="ARBA00012944"/>
    </source>
</evidence>
<dbReference type="Pfam" id="PF00662">
    <property type="entry name" value="Proton_antipo_N"/>
    <property type="match status" value="1"/>
</dbReference>
<feature type="domain" description="NADH:quinone oxidoreductase/Mrp antiporter transmembrane" evidence="17">
    <location>
        <begin position="108"/>
        <end position="387"/>
    </location>
</feature>
<keyword evidence="13 16" id="KW-0496">Mitochondrion</keyword>
<feature type="transmembrane region" description="Helical" evidence="16">
    <location>
        <begin position="447"/>
        <end position="467"/>
    </location>
</feature>
<keyword evidence="12 16" id="KW-0830">Ubiquinone</keyword>
<dbReference type="EMBL" id="KU342664">
    <property type="protein sequence ID" value="ANZ03393.1"/>
    <property type="molecule type" value="Genomic_DNA"/>
</dbReference>
<evidence type="ECO:0000256" key="1">
    <source>
        <dbReference type="ARBA" id="ARBA00004448"/>
    </source>
</evidence>
<evidence type="ECO:0000256" key="6">
    <source>
        <dbReference type="ARBA" id="ARBA00022692"/>
    </source>
</evidence>
<evidence type="ECO:0000256" key="13">
    <source>
        <dbReference type="ARBA" id="ARBA00023128"/>
    </source>
</evidence>
<feature type="transmembrane region" description="Helical" evidence="16">
    <location>
        <begin position="336"/>
        <end position="354"/>
    </location>
</feature>
<dbReference type="GO" id="GO:0042773">
    <property type="term" value="P:ATP synthesis coupled electron transport"/>
    <property type="evidence" value="ECO:0007669"/>
    <property type="project" value="InterPro"/>
</dbReference>
<evidence type="ECO:0000256" key="9">
    <source>
        <dbReference type="ARBA" id="ARBA00022982"/>
    </source>
</evidence>
<feature type="transmembrane region" description="Helical" evidence="16">
    <location>
        <begin position="244"/>
        <end position="262"/>
    </location>
</feature>
<evidence type="ECO:0000256" key="11">
    <source>
        <dbReference type="ARBA" id="ARBA00023027"/>
    </source>
</evidence>
<evidence type="ECO:0000256" key="15">
    <source>
        <dbReference type="ARBA" id="ARBA00049551"/>
    </source>
</evidence>
<reference evidence="20" key="1">
    <citation type="journal article" date="2016" name="Mol. Phylogenet. Evol.">
        <title>Phylogenetic relationships among main superfamilies of Neritimorpha (Mollusca: Gastropoda).</title>
        <authorList>
            <person name="Uribe J.E."/>
            <person name="Colgan D."/>
            <person name="Castro L.R."/>
            <person name="Kano Y."/>
            <person name="Zardoya R."/>
        </authorList>
    </citation>
    <scope>NUCLEOTIDE SEQUENCE</scope>
</reference>
<keyword evidence="8" id="KW-1278">Translocase</keyword>
<keyword evidence="4 16" id="KW-0813">Transport</keyword>
<evidence type="ECO:0000256" key="14">
    <source>
        <dbReference type="ARBA" id="ARBA00023136"/>
    </source>
</evidence>
<evidence type="ECO:0000256" key="7">
    <source>
        <dbReference type="ARBA" id="ARBA00022792"/>
    </source>
</evidence>
<feature type="domain" description="NADH-Ubiquinone oxidoreductase (complex I) chain 5 N-terminal" evidence="18">
    <location>
        <begin position="41"/>
        <end position="89"/>
    </location>
</feature>
<dbReference type="GO" id="GO:0008137">
    <property type="term" value="F:NADH dehydrogenase (ubiquinone) activity"/>
    <property type="evidence" value="ECO:0007669"/>
    <property type="project" value="UniProtKB-EC"/>
</dbReference>
<dbReference type="InterPro" id="IPR003945">
    <property type="entry name" value="NU5C-like"/>
</dbReference>
<evidence type="ECO:0000259" key="18">
    <source>
        <dbReference type="Pfam" id="PF00662"/>
    </source>
</evidence>
<feature type="transmembrane region" description="Helical" evidence="16">
    <location>
        <begin position="269"/>
        <end position="291"/>
    </location>
</feature>
<keyword evidence="9" id="KW-0249">Electron transport</keyword>
<evidence type="ECO:0000256" key="4">
    <source>
        <dbReference type="ARBA" id="ARBA00022448"/>
    </source>
</evidence>
<keyword evidence="7" id="KW-0999">Mitochondrion inner membrane</keyword>
<dbReference type="GO" id="GO:0003954">
    <property type="term" value="F:NADH dehydrogenase activity"/>
    <property type="evidence" value="ECO:0007669"/>
    <property type="project" value="TreeGrafter"/>
</dbReference>
<keyword evidence="5" id="KW-0679">Respiratory chain</keyword>
<proteinExistence type="inferred from homology"/>
<gene>
    <name evidence="20" type="primary">NAD5</name>
</gene>
<comment type="function">
    <text evidence="16">Core subunit of the mitochondrial membrane respiratory chain NADH dehydrogenase (Complex I) which catalyzes electron transfer from NADH through the respiratory chain, using ubiquinone as an electron acceptor. Essential for the catalytic activity and assembly of complex I.</text>
</comment>
<evidence type="ECO:0000256" key="8">
    <source>
        <dbReference type="ARBA" id="ARBA00022967"/>
    </source>
</evidence>
<feature type="transmembrane region" description="Helical" evidence="16">
    <location>
        <begin position="416"/>
        <end position="435"/>
    </location>
</feature>
<keyword evidence="10 16" id="KW-1133">Transmembrane helix</keyword>
<dbReference type="InterPro" id="IPR001750">
    <property type="entry name" value="ND/Mrp_TM"/>
</dbReference>
<accession>A0A1B2G3C0</accession>
<evidence type="ECO:0000256" key="5">
    <source>
        <dbReference type="ARBA" id="ARBA00022660"/>
    </source>
</evidence>
<feature type="transmembrane region" description="Helical" evidence="16">
    <location>
        <begin position="178"/>
        <end position="201"/>
    </location>
</feature>
<evidence type="ECO:0000256" key="16">
    <source>
        <dbReference type="RuleBase" id="RU003404"/>
    </source>
</evidence>
<evidence type="ECO:0000259" key="19">
    <source>
        <dbReference type="Pfam" id="PF06455"/>
    </source>
</evidence>
<geneLocation type="mitochondrion" evidence="20"/>
<feature type="transmembrane region" description="Helical" evidence="16">
    <location>
        <begin position="6"/>
        <end position="28"/>
    </location>
</feature>
<dbReference type="PANTHER" id="PTHR42829:SF2">
    <property type="entry name" value="NADH-UBIQUINONE OXIDOREDUCTASE CHAIN 5"/>
    <property type="match status" value="1"/>
</dbReference>
<name>A0A1B2G3C0_9GAST</name>